<dbReference type="Proteomes" id="UP000030701">
    <property type="component" value="Unassembled WGS sequence"/>
</dbReference>
<dbReference type="HOGENOM" id="CLU_3351131_0_0_1"/>
<reference evidence="1" key="2">
    <citation type="submission" date="2012-05" db="EMBL/GenBank/DDBJ databases">
        <title>The Genome Annotation of Fusarium oxysporum Cotton.</title>
        <authorList>
            <consortium name="The Broad Institute Genomics Platform"/>
            <person name="Ma L.-J."/>
            <person name="Corby-Kistler H."/>
            <person name="Broz K."/>
            <person name="Gale L.R."/>
            <person name="Jonkers W."/>
            <person name="O'Donnell K."/>
            <person name="Ploetz R."/>
            <person name="Steinberg C."/>
            <person name="Schwartz D.C."/>
            <person name="VanEtten H."/>
            <person name="Zhou S."/>
            <person name="Young S.K."/>
            <person name="Zeng Q."/>
            <person name="Gargeya S."/>
            <person name="Fitzgerald M."/>
            <person name="Abouelleil A."/>
            <person name="Alvarado L."/>
            <person name="Chapman S.B."/>
            <person name="Gainer-Dewar J."/>
            <person name="Goldberg J."/>
            <person name="Griggs A."/>
            <person name="Gujja S."/>
            <person name="Hansen M."/>
            <person name="Howarth C."/>
            <person name="Imamovic A."/>
            <person name="Ireland A."/>
            <person name="Larimer J."/>
            <person name="McCowan C."/>
            <person name="Murphy C."/>
            <person name="Pearson M."/>
            <person name="Poon T.W."/>
            <person name="Priest M."/>
            <person name="Roberts A."/>
            <person name="Saif S."/>
            <person name="Shea T."/>
            <person name="Sykes S."/>
            <person name="Wortman J."/>
            <person name="Nusbaum C."/>
            <person name="Birren B."/>
        </authorList>
    </citation>
    <scope>NUCLEOTIDE SEQUENCE</scope>
    <source>
        <strain evidence="1">25433</strain>
    </source>
</reference>
<sequence length="37" mass="4105">MAAKAVGLFAISNSWGGDEDLVNFTRRSYMLWDGLVL</sequence>
<proteinExistence type="predicted"/>
<protein>
    <submittedName>
        <fullName evidence="1">Uncharacterized protein</fullName>
    </submittedName>
</protein>
<dbReference type="EMBL" id="JH657935">
    <property type="protein sequence ID" value="EXM24725.1"/>
    <property type="molecule type" value="Genomic_DNA"/>
</dbReference>
<name>X0MWG3_FUSOX</name>
<organism evidence="1">
    <name type="scientific">Fusarium oxysporum f. sp. vasinfectum 25433</name>
    <dbReference type="NCBI Taxonomy" id="1089449"/>
    <lineage>
        <taxon>Eukaryota</taxon>
        <taxon>Fungi</taxon>
        <taxon>Dikarya</taxon>
        <taxon>Ascomycota</taxon>
        <taxon>Pezizomycotina</taxon>
        <taxon>Sordariomycetes</taxon>
        <taxon>Hypocreomycetidae</taxon>
        <taxon>Hypocreales</taxon>
        <taxon>Nectriaceae</taxon>
        <taxon>Fusarium</taxon>
        <taxon>Fusarium oxysporum species complex</taxon>
    </lineage>
</organism>
<reference evidence="1" key="1">
    <citation type="submission" date="2011-11" db="EMBL/GenBank/DDBJ databases">
        <title>The Genome Sequence of Fusarium oxysporum Cotton.</title>
        <authorList>
            <consortium name="The Broad Institute Genome Sequencing Platform"/>
            <person name="Ma L.-J."/>
            <person name="Gale L.R."/>
            <person name="Schwartz D.C."/>
            <person name="Zhou S."/>
            <person name="Corby-Kistler H."/>
            <person name="Young S.K."/>
            <person name="Zeng Q."/>
            <person name="Gargeya S."/>
            <person name="Fitzgerald M."/>
            <person name="Haas B."/>
            <person name="Abouelleil A."/>
            <person name="Alvarado L."/>
            <person name="Arachchi H.M."/>
            <person name="Berlin A."/>
            <person name="Brown A."/>
            <person name="Chapman S.B."/>
            <person name="Chen Z."/>
            <person name="Dunbar C."/>
            <person name="Freedman E."/>
            <person name="Gearin G."/>
            <person name="Goldberg J."/>
            <person name="Griggs A."/>
            <person name="Gujja S."/>
            <person name="Heiman D."/>
            <person name="Howarth C."/>
            <person name="Larson L."/>
            <person name="Lui A."/>
            <person name="MacDonald P.J.P."/>
            <person name="Montmayeur A."/>
            <person name="Murphy C."/>
            <person name="Neiman D."/>
            <person name="Pearson M."/>
            <person name="Priest M."/>
            <person name="Roberts A."/>
            <person name="Saif S."/>
            <person name="Shea T."/>
            <person name="Shenoy N."/>
            <person name="Sisk P."/>
            <person name="Stolte C."/>
            <person name="Sykes S."/>
            <person name="Wortman J."/>
            <person name="Nusbaum C."/>
            <person name="Birren B."/>
        </authorList>
    </citation>
    <scope>NUCLEOTIDE SEQUENCE [LARGE SCALE GENOMIC DNA]</scope>
    <source>
        <strain evidence="1">25433</strain>
    </source>
</reference>
<dbReference type="AlphaFoldDB" id="X0MWG3"/>
<gene>
    <name evidence="1" type="ORF">FOTG_08215</name>
</gene>
<evidence type="ECO:0000313" key="1">
    <source>
        <dbReference type="EMBL" id="EXM24725.1"/>
    </source>
</evidence>
<accession>X0MWG3</accession>